<gene>
    <name evidence="2" type="ORF">ZHAS_00018558</name>
</gene>
<protein>
    <submittedName>
        <fullName evidence="2 3">Uncharacterized protein</fullName>
    </submittedName>
</protein>
<evidence type="ECO:0000256" key="1">
    <source>
        <dbReference type="SAM" id="MobiDB-lite"/>
    </source>
</evidence>
<dbReference type="VEuPathDB" id="VectorBase:ASIC018558"/>
<feature type="region of interest" description="Disordered" evidence="1">
    <location>
        <begin position="1"/>
        <end position="41"/>
    </location>
</feature>
<evidence type="ECO:0000313" key="4">
    <source>
        <dbReference type="Proteomes" id="UP000030765"/>
    </source>
</evidence>
<dbReference type="AlphaFoldDB" id="A0A084WJX4"/>
<evidence type="ECO:0000313" key="3">
    <source>
        <dbReference type="EnsemblMetazoa" id="ASIC018558-PA"/>
    </source>
</evidence>
<accession>A0A084WJX4</accession>
<sequence>MCNHNKSRADTLPDRASYNLAPRSHENGGRARFLGGLFDSGTSRPRTRRRFNLQEANIFTQRYQGDHHRAKKVPEMVEMRTSQGTTERAQTPEGLFPSDRAENIRTRHGWFVHVRYALGRRSRGFDFLPSRWKPHPNAHPQMVRIQEDDPVRWRTALIFYHIGHRKARRIPFLPINDNGPGLGCPRRAGGDGTRLELDRDLWASEPVSPVTSARLKLPDQRAPYRRGPRQRLRHGLRRRTSLHEDESIVFHSLPPHPVPFHLPRHIIFSLQTRAA</sequence>
<name>A0A084WJX4_ANOSI</name>
<dbReference type="EnsemblMetazoa" id="ASIC018558-RA">
    <property type="protein sequence ID" value="ASIC018558-PA"/>
    <property type="gene ID" value="ASIC018558"/>
</dbReference>
<keyword evidence="4" id="KW-1185">Reference proteome</keyword>
<dbReference type="EMBL" id="ATLV01024081">
    <property type="status" value="NOT_ANNOTATED_CDS"/>
    <property type="molecule type" value="Genomic_DNA"/>
</dbReference>
<evidence type="ECO:0000313" key="2">
    <source>
        <dbReference type="EMBL" id="KFB50518.1"/>
    </source>
</evidence>
<reference evidence="2 4" key="1">
    <citation type="journal article" date="2014" name="BMC Genomics">
        <title>Genome sequence of Anopheles sinensis provides insight into genetics basis of mosquito competence for malaria parasites.</title>
        <authorList>
            <person name="Zhou D."/>
            <person name="Zhang D."/>
            <person name="Ding G."/>
            <person name="Shi L."/>
            <person name="Hou Q."/>
            <person name="Ye Y."/>
            <person name="Xu Y."/>
            <person name="Zhou H."/>
            <person name="Xiong C."/>
            <person name="Li S."/>
            <person name="Yu J."/>
            <person name="Hong S."/>
            <person name="Yu X."/>
            <person name="Zou P."/>
            <person name="Chen C."/>
            <person name="Chang X."/>
            <person name="Wang W."/>
            <person name="Lv Y."/>
            <person name="Sun Y."/>
            <person name="Ma L."/>
            <person name="Shen B."/>
            <person name="Zhu C."/>
        </authorList>
    </citation>
    <scope>NUCLEOTIDE SEQUENCE [LARGE SCALE GENOMIC DNA]</scope>
</reference>
<dbReference type="EMBL" id="KE525348">
    <property type="protein sequence ID" value="KFB50518.1"/>
    <property type="molecule type" value="Genomic_DNA"/>
</dbReference>
<organism evidence="2">
    <name type="scientific">Anopheles sinensis</name>
    <name type="common">Mosquito</name>
    <dbReference type="NCBI Taxonomy" id="74873"/>
    <lineage>
        <taxon>Eukaryota</taxon>
        <taxon>Metazoa</taxon>
        <taxon>Ecdysozoa</taxon>
        <taxon>Arthropoda</taxon>
        <taxon>Hexapoda</taxon>
        <taxon>Insecta</taxon>
        <taxon>Pterygota</taxon>
        <taxon>Neoptera</taxon>
        <taxon>Endopterygota</taxon>
        <taxon>Diptera</taxon>
        <taxon>Nematocera</taxon>
        <taxon>Culicoidea</taxon>
        <taxon>Culicidae</taxon>
        <taxon>Anophelinae</taxon>
        <taxon>Anopheles</taxon>
    </lineage>
</organism>
<proteinExistence type="predicted"/>
<reference evidence="3" key="2">
    <citation type="submission" date="2020-05" db="UniProtKB">
        <authorList>
            <consortium name="EnsemblMetazoa"/>
        </authorList>
    </citation>
    <scope>IDENTIFICATION</scope>
</reference>
<dbReference type="Proteomes" id="UP000030765">
    <property type="component" value="Unassembled WGS sequence"/>
</dbReference>